<dbReference type="EMBL" id="MU267646">
    <property type="protein sequence ID" value="KAH7912671.1"/>
    <property type="molecule type" value="Genomic_DNA"/>
</dbReference>
<proteinExistence type="predicted"/>
<evidence type="ECO:0000313" key="1">
    <source>
        <dbReference type="EMBL" id="KAH7912671.1"/>
    </source>
</evidence>
<sequence>MTYQSKPTSDGTYRIKVLDQDLFIESVPGNDSSLKLAPISQSNSRQKWKLARVPGQTDAWTIASVEDNSGVRYHKTPDTYWGYGYPLPLTGPSERWIIQERTASGKTFSKIKLNGSSNPFDSCSPGSDAVNFYYDNVSITKAPKQCYVFELLPDEPSQASAMDVIFIQDITGSQQPYIDNARATIGSIYSELNLNFVPGNFRVGLITFRDHPPQDLSMVTKVYPLTPDLGVIETRLGDLVATGGGDGPEAQSDALADALTANWNDDAVKVVILITDSPPHGTRISPSDYIDSFPEGCPQQNNPLNIAKRMKSLGITLHVIACQPTLDREFKGARAFYEGLTRKTGGRVFPIVNPDTLASYIVGSLTETADRENLVRSFESEIRKQAKINGTSNVSDISTQVYSDFKSKGIQLKTFVIEDTEEQNDQAGQNAQIWYEAKQLADAKTKLQAVGVSSAVPKYREGVQQKTELKVQPISLFQVEGVVQRCLSKPL</sequence>
<evidence type="ECO:0000313" key="2">
    <source>
        <dbReference type="Proteomes" id="UP000790377"/>
    </source>
</evidence>
<comment type="caution">
    <text evidence="1">The sequence shown here is derived from an EMBL/GenBank/DDBJ whole genome shotgun (WGS) entry which is preliminary data.</text>
</comment>
<protein>
    <submittedName>
        <fullName evidence="1">Uncharacterized protein</fullName>
    </submittedName>
</protein>
<organism evidence="1 2">
    <name type="scientific">Hygrophoropsis aurantiaca</name>
    <dbReference type="NCBI Taxonomy" id="72124"/>
    <lineage>
        <taxon>Eukaryota</taxon>
        <taxon>Fungi</taxon>
        <taxon>Dikarya</taxon>
        <taxon>Basidiomycota</taxon>
        <taxon>Agaricomycotina</taxon>
        <taxon>Agaricomycetes</taxon>
        <taxon>Agaricomycetidae</taxon>
        <taxon>Boletales</taxon>
        <taxon>Coniophorineae</taxon>
        <taxon>Hygrophoropsidaceae</taxon>
        <taxon>Hygrophoropsis</taxon>
    </lineage>
</organism>
<keyword evidence="2" id="KW-1185">Reference proteome</keyword>
<gene>
    <name evidence="1" type="ORF">BJ138DRAFT_749993</name>
</gene>
<dbReference type="Proteomes" id="UP000790377">
    <property type="component" value="Unassembled WGS sequence"/>
</dbReference>
<name>A0ACB8AH68_9AGAM</name>
<accession>A0ACB8AH68</accession>
<reference evidence="1" key="1">
    <citation type="journal article" date="2021" name="New Phytol.">
        <title>Evolutionary innovations through gain and loss of genes in the ectomycorrhizal Boletales.</title>
        <authorList>
            <person name="Wu G."/>
            <person name="Miyauchi S."/>
            <person name="Morin E."/>
            <person name="Kuo A."/>
            <person name="Drula E."/>
            <person name="Varga T."/>
            <person name="Kohler A."/>
            <person name="Feng B."/>
            <person name="Cao Y."/>
            <person name="Lipzen A."/>
            <person name="Daum C."/>
            <person name="Hundley H."/>
            <person name="Pangilinan J."/>
            <person name="Johnson J."/>
            <person name="Barry K."/>
            <person name="LaButti K."/>
            <person name="Ng V."/>
            <person name="Ahrendt S."/>
            <person name="Min B."/>
            <person name="Choi I.G."/>
            <person name="Park H."/>
            <person name="Plett J.M."/>
            <person name="Magnuson J."/>
            <person name="Spatafora J.W."/>
            <person name="Nagy L.G."/>
            <person name="Henrissat B."/>
            <person name="Grigoriev I.V."/>
            <person name="Yang Z.L."/>
            <person name="Xu J."/>
            <person name="Martin F.M."/>
        </authorList>
    </citation>
    <scope>NUCLEOTIDE SEQUENCE</scope>
    <source>
        <strain evidence="1">ATCC 28755</strain>
    </source>
</reference>